<gene>
    <name evidence="1" type="ORF">LT85_2485</name>
</gene>
<evidence type="ECO:0000313" key="1">
    <source>
        <dbReference type="EMBL" id="AIY41643.1"/>
    </source>
</evidence>
<reference evidence="2" key="1">
    <citation type="journal article" date="2014" name="Soil Biol. Biochem.">
        <title>Structure and function of bacterial communities in ageing soils: Insights from the Mendocino ecological staircase.</title>
        <authorList>
            <person name="Uroz S."/>
            <person name="Tech J.J."/>
            <person name="Sawaya N.A."/>
            <person name="Frey-Klett P."/>
            <person name="Leveau J.H.J."/>
        </authorList>
    </citation>
    <scope>NUCLEOTIDE SEQUENCE [LARGE SCALE GENOMIC DNA]</scope>
    <source>
        <strain evidence="2">Cal35</strain>
    </source>
</reference>
<dbReference type="InterPro" id="IPR029057">
    <property type="entry name" value="PRTase-like"/>
</dbReference>
<proteinExistence type="predicted"/>
<name>A0A0A1FA78_9BURK</name>
<protein>
    <submittedName>
        <fullName evidence="1">Orotate phosphoribosyltransferase</fullName>
        <ecNumber evidence="1">2.4.2.10</ecNumber>
    </submittedName>
</protein>
<dbReference type="OrthoDB" id="9779060at2"/>
<dbReference type="Proteomes" id="UP000030302">
    <property type="component" value="Chromosome"/>
</dbReference>
<dbReference type="InterPro" id="IPR027485">
    <property type="entry name" value="AMMECR1_N"/>
</dbReference>
<dbReference type="EMBL" id="CP009962">
    <property type="protein sequence ID" value="AIY41643.1"/>
    <property type="molecule type" value="Genomic_DNA"/>
</dbReference>
<keyword evidence="1" id="KW-0328">Glycosyltransferase</keyword>
<dbReference type="InterPro" id="IPR000836">
    <property type="entry name" value="PRTase_dom"/>
</dbReference>
<keyword evidence="1" id="KW-0808">Transferase</keyword>
<sequence>MNDKREALAEHLREHGILVASAEQPIRHRDGTLAPWAFYSWNSTLTEEGLRLAALCILDRLKGFRSTQLATVGYTGMPLLSACVLLGEGRYTGLCIREQRKTYVSCRRIEGPFDKHAPVVIIDDSISSGTSLGKAIRAIEDEGAEVEGAIVLAQFPHRGGFDWANANGYRTEAIFDIWSDLGMAHTLPHPLPPYAPPTGSVPAPEGLHPAALARFAATTYLTTGVAPLAPRSMDRSYEDPGGVFVSFRERANEHRIARSGFWHFNPAAAQPCSDVIAATIDTLCVANGQITIQNLAQLKIAVSFFSALESIAPRYLDFDRYGIVAQSRVFPMKRGGALPNTEVFISDVEQYRHARKTNAGIVRNEPHDIFRHDVHKYIEPGESWLPYGTRENDETSWWRNAALGHRLVAFVRGLLAQALTPGSVEPADLQDSAIPCAIAGVAVRLYHSGLIGYGLCNGPALGAGLREAVAQVLADPRLKRESRDSRELERNTNLASCTIVVSVLHHPEPLGAAPISMVARKLRRGLDALCIDYAGRTTILLPSALPYNNLSREAFVRTTAQLAHAETAAETRQAEWRTLQCAEWTEFEGRGRPMRFGFPDRSADDEKCADAAALIRLLGSYIAGSLDVDGMPRYLLLPVSGEAQARGTAARAIHALMALDLAGSLLNERTWCNAAQTGLRHCLVHVRDGALILPGWTGGSLADAVLLRAVADHPALSASAAALSIARRLSGMLRVDGRIGRPIKRLDLQDDHEYFPGATLAALGRFAIVDPTVLPASLDAQISWYAHRFNTCPSWGSAGWLPQGLQALHRITADPKMAELAFKATDWGIQQQLVKNGAFLEDLSPDEPSFNTGFIAEGVAASRAIALDIGDSERAARYAASWSDAMRFMSRLIVFPEDVFAMPVGLAAVGGVRCTLSRSDIRIDQVSHCLHALVEGARLEQLMLRNEEIVEYVK</sequence>
<evidence type="ECO:0000313" key="2">
    <source>
        <dbReference type="Proteomes" id="UP000030302"/>
    </source>
</evidence>
<dbReference type="KEGG" id="care:LT85_2485"/>
<accession>A0A0A1FA78</accession>
<dbReference type="Gene3D" id="3.40.50.2020">
    <property type="match status" value="1"/>
</dbReference>
<dbReference type="GO" id="GO:0004588">
    <property type="term" value="F:orotate phosphoribosyltransferase activity"/>
    <property type="evidence" value="ECO:0007669"/>
    <property type="project" value="UniProtKB-EC"/>
</dbReference>
<dbReference type="CDD" id="cd06223">
    <property type="entry name" value="PRTases_typeI"/>
    <property type="match status" value="1"/>
</dbReference>
<dbReference type="HOGENOM" id="CLU_308984_0_0_4"/>
<dbReference type="SUPFAM" id="SSF53271">
    <property type="entry name" value="PRTase-like"/>
    <property type="match status" value="1"/>
</dbReference>
<dbReference type="AlphaFoldDB" id="A0A0A1FA78"/>
<dbReference type="RefSeq" id="WP_038489138.1">
    <property type="nucleotide sequence ID" value="NZ_CP009962.1"/>
</dbReference>
<dbReference type="Gene3D" id="3.30.700.20">
    <property type="entry name" value="Hypothetical protein ph0010, domain 1"/>
    <property type="match status" value="1"/>
</dbReference>
<dbReference type="Gene3D" id="3.30.1490.150">
    <property type="entry name" value="Hypothetical protein ph0010, domain 2"/>
    <property type="match status" value="1"/>
</dbReference>
<organism evidence="1 2">
    <name type="scientific">Collimonas arenae</name>
    <dbReference type="NCBI Taxonomy" id="279058"/>
    <lineage>
        <taxon>Bacteria</taxon>
        <taxon>Pseudomonadati</taxon>
        <taxon>Pseudomonadota</taxon>
        <taxon>Betaproteobacteria</taxon>
        <taxon>Burkholderiales</taxon>
        <taxon>Oxalobacteraceae</taxon>
        <taxon>Collimonas</taxon>
    </lineage>
</organism>
<keyword evidence="2" id="KW-1185">Reference proteome</keyword>
<dbReference type="STRING" id="279058.LT85_2485"/>
<dbReference type="EC" id="2.4.2.10" evidence="1"/>